<accession>A7RVY1</accession>
<dbReference type="PhylomeDB" id="A7RVY1"/>
<name>A7RVY1_NEMVE</name>
<reference evidence="2 3" key="1">
    <citation type="journal article" date="2007" name="Science">
        <title>Sea anemone genome reveals ancestral eumetazoan gene repertoire and genomic organization.</title>
        <authorList>
            <person name="Putnam N.H."/>
            <person name="Srivastava M."/>
            <person name="Hellsten U."/>
            <person name="Dirks B."/>
            <person name="Chapman J."/>
            <person name="Salamov A."/>
            <person name="Terry A."/>
            <person name="Shapiro H."/>
            <person name="Lindquist E."/>
            <person name="Kapitonov V.V."/>
            <person name="Jurka J."/>
            <person name="Genikhovich G."/>
            <person name="Grigoriev I.V."/>
            <person name="Lucas S.M."/>
            <person name="Steele R.E."/>
            <person name="Finnerty J.R."/>
            <person name="Technau U."/>
            <person name="Martindale M.Q."/>
            <person name="Rokhsar D.S."/>
        </authorList>
    </citation>
    <scope>NUCLEOTIDE SEQUENCE [LARGE SCALE GENOMIC DNA]</scope>
    <source>
        <strain evidence="3">CH2 X CH6</strain>
    </source>
</reference>
<sequence length="105" mass="11640">VCMCQMYKAQLCVCAFVKCIRLSCACVHVSNMLRVHKNVLITFCFLCVCACVKCVRLIWACVHLCVCACSAGRVCMCQMCKAQLCVCACVKCIRLSWACVHVSNV</sequence>
<dbReference type="OMA" id="LCECFSL"/>
<feature type="transmembrane region" description="Helical" evidence="1">
    <location>
        <begin position="39"/>
        <end position="59"/>
    </location>
</feature>
<keyword evidence="1" id="KW-0812">Transmembrane</keyword>
<keyword evidence="3" id="KW-1185">Reference proteome</keyword>
<feature type="non-terminal residue" evidence="2">
    <location>
        <position position="1"/>
    </location>
</feature>
<protein>
    <submittedName>
        <fullName evidence="2">Uncharacterized protein</fullName>
    </submittedName>
</protein>
<dbReference type="EMBL" id="DS469545">
    <property type="protein sequence ID" value="EDO44317.1"/>
    <property type="molecule type" value="Genomic_DNA"/>
</dbReference>
<gene>
    <name evidence="2" type="ORF">NEMVEDRAFT_v1g95307</name>
</gene>
<keyword evidence="1" id="KW-0472">Membrane</keyword>
<evidence type="ECO:0000313" key="3">
    <source>
        <dbReference type="Proteomes" id="UP000001593"/>
    </source>
</evidence>
<dbReference type="HOGENOM" id="CLU_2243280_0_0_1"/>
<dbReference type="Proteomes" id="UP000001593">
    <property type="component" value="Unassembled WGS sequence"/>
</dbReference>
<dbReference type="InParanoid" id="A7RVY1"/>
<proteinExistence type="predicted"/>
<dbReference type="AlphaFoldDB" id="A7RVY1"/>
<organism evidence="2 3">
    <name type="scientific">Nematostella vectensis</name>
    <name type="common">Starlet sea anemone</name>
    <dbReference type="NCBI Taxonomy" id="45351"/>
    <lineage>
        <taxon>Eukaryota</taxon>
        <taxon>Metazoa</taxon>
        <taxon>Cnidaria</taxon>
        <taxon>Anthozoa</taxon>
        <taxon>Hexacorallia</taxon>
        <taxon>Actiniaria</taxon>
        <taxon>Edwardsiidae</taxon>
        <taxon>Nematostella</taxon>
    </lineage>
</organism>
<keyword evidence="1" id="KW-1133">Transmembrane helix</keyword>
<evidence type="ECO:0000256" key="1">
    <source>
        <dbReference type="SAM" id="Phobius"/>
    </source>
</evidence>
<evidence type="ECO:0000313" key="2">
    <source>
        <dbReference type="EMBL" id="EDO44317.1"/>
    </source>
</evidence>